<dbReference type="Proteomes" id="UP001149954">
    <property type="component" value="Unassembled WGS sequence"/>
</dbReference>
<organism evidence="1 2">
    <name type="scientific">Penicillium fimorum</name>
    <dbReference type="NCBI Taxonomy" id="1882269"/>
    <lineage>
        <taxon>Eukaryota</taxon>
        <taxon>Fungi</taxon>
        <taxon>Dikarya</taxon>
        <taxon>Ascomycota</taxon>
        <taxon>Pezizomycotina</taxon>
        <taxon>Eurotiomycetes</taxon>
        <taxon>Eurotiomycetidae</taxon>
        <taxon>Eurotiales</taxon>
        <taxon>Aspergillaceae</taxon>
        <taxon>Penicillium</taxon>
    </lineage>
</organism>
<comment type="caution">
    <text evidence="1">The sequence shown here is derived from an EMBL/GenBank/DDBJ whole genome shotgun (WGS) entry which is preliminary data.</text>
</comment>
<reference evidence="1" key="1">
    <citation type="submission" date="2022-12" db="EMBL/GenBank/DDBJ databases">
        <authorList>
            <person name="Petersen C."/>
        </authorList>
    </citation>
    <scope>NUCLEOTIDE SEQUENCE</scope>
    <source>
        <strain evidence="1">IBT 29495</strain>
    </source>
</reference>
<reference evidence="1" key="2">
    <citation type="journal article" date="2023" name="IMA Fungus">
        <title>Comparative genomic study of the Penicillium genus elucidates a diverse pangenome and 15 lateral gene transfer events.</title>
        <authorList>
            <person name="Petersen C."/>
            <person name="Sorensen T."/>
            <person name="Nielsen M.R."/>
            <person name="Sondergaard T.E."/>
            <person name="Sorensen J.L."/>
            <person name="Fitzpatrick D.A."/>
            <person name="Frisvad J.C."/>
            <person name="Nielsen K.L."/>
        </authorList>
    </citation>
    <scope>NUCLEOTIDE SEQUENCE</scope>
    <source>
        <strain evidence="1">IBT 29495</strain>
    </source>
</reference>
<gene>
    <name evidence="1" type="ORF">N7463_008221</name>
</gene>
<dbReference type="OrthoDB" id="4505337at2759"/>
<name>A0A9W9XPY9_9EURO</name>
<accession>A0A9W9XPY9</accession>
<dbReference type="AlphaFoldDB" id="A0A9W9XPY9"/>
<keyword evidence="2" id="KW-1185">Reference proteome</keyword>
<evidence type="ECO:0000313" key="2">
    <source>
        <dbReference type="Proteomes" id="UP001149954"/>
    </source>
</evidence>
<protein>
    <submittedName>
        <fullName evidence="1">Uncharacterized protein</fullName>
    </submittedName>
</protein>
<evidence type="ECO:0000313" key="1">
    <source>
        <dbReference type="EMBL" id="KAJ5496234.1"/>
    </source>
</evidence>
<proteinExistence type="predicted"/>
<dbReference type="EMBL" id="JAPWDS010000005">
    <property type="protein sequence ID" value="KAJ5496234.1"/>
    <property type="molecule type" value="Genomic_DNA"/>
</dbReference>
<sequence length="59" mass="6838">MDAWNDMRHQNLSKIKIIPESLINPLMSNSPTWNNPSLDHMVADLNHTFLQQPLPFDLP</sequence>